<dbReference type="GeneID" id="32467140"/>
<gene>
    <name evidence="2" type="ORF">J2Z30_005273</name>
    <name evidence="1" type="ORF">SIRAN9377</name>
</gene>
<organism evidence="1">
    <name type="scientific">Streptomyces iranensis</name>
    <dbReference type="NCBI Taxonomy" id="576784"/>
    <lineage>
        <taxon>Bacteria</taxon>
        <taxon>Bacillati</taxon>
        <taxon>Actinomycetota</taxon>
        <taxon>Actinomycetes</taxon>
        <taxon>Kitasatosporales</taxon>
        <taxon>Streptomycetaceae</taxon>
        <taxon>Streptomyces</taxon>
        <taxon>Streptomyces violaceusniger group</taxon>
    </lineage>
</organism>
<dbReference type="SUPFAM" id="SSF141571">
    <property type="entry name" value="Pentapeptide repeat-like"/>
    <property type="match status" value="1"/>
</dbReference>
<dbReference type="HOGENOM" id="CLU_033401_5_1_11"/>
<dbReference type="InterPro" id="IPR051082">
    <property type="entry name" value="Pentapeptide-BTB/POZ_domain"/>
</dbReference>
<evidence type="ECO:0000313" key="3">
    <source>
        <dbReference type="Proteomes" id="UP000756710"/>
    </source>
</evidence>
<name>A0A061AC00_9ACTN</name>
<dbReference type="PANTHER" id="PTHR14136">
    <property type="entry name" value="BTB_POZ DOMAIN-CONTAINING PROTEIN KCTD9"/>
    <property type="match status" value="1"/>
</dbReference>
<proteinExistence type="predicted"/>
<sequence length="222" mass="23644">MVPSPRELADLPFADHLRPFDGDLAEGGDYDTVHLDGDAFDGAVCDHARFLESAFSSVTFAGGRGRGARFNEVWLDGVRWVGTDLADTDWLDGELGGCVLAGLEMFSARLHRVTFHRCKLESVNLRTATLRNVTFVDCLLRDVDLGGAGLTEVAFPGSALEGVRFGKARMAKVDLRGATRLEIADGYDALGGATIGSGQLTELAPMLADALGITVRDGGDAR</sequence>
<accession>A0A061AC00</accession>
<dbReference type="Proteomes" id="UP000756710">
    <property type="component" value="Unassembled WGS sequence"/>
</dbReference>
<dbReference type="RefSeq" id="WP_044580145.1">
    <property type="nucleotide sequence ID" value="NZ_BAABDR010000029.1"/>
</dbReference>
<dbReference type="EMBL" id="LK022848">
    <property type="protein sequence ID" value="CDR17382.1"/>
    <property type="molecule type" value="Genomic_DNA"/>
</dbReference>
<dbReference type="InterPro" id="IPR001646">
    <property type="entry name" value="5peptide_repeat"/>
</dbReference>
<protein>
    <submittedName>
        <fullName evidence="1">Pentapeptide repeat protein</fullName>
    </submittedName>
    <submittedName>
        <fullName evidence="2">Uncharacterized protein YjbI with pentapeptide repeats</fullName>
    </submittedName>
</protein>
<dbReference type="Gene3D" id="2.160.20.80">
    <property type="entry name" value="E3 ubiquitin-protein ligase SopA"/>
    <property type="match status" value="1"/>
</dbReference>
<dbReference type="AlphaFoldDB" id="A0A061AC00"/>
<reference evidence="2 3" key="2">
    <citation type="submission" date="2021-03" db="EMBL/GenBank/DDBJ databases">
        <title>Genomic Encyclopedia of Type Strains, Phase IV (KMG-IV): sequencing the most valuable type-strain genomes for metagenomic binning, comparative biology and taxonomic classification.</title>
        <authorList>
            <person name="Goeker M."/>
        </authorList>
    </citation>
    <scope>NUCLEOTIDE SEQUENCE [LARGE SCALE GENOMIC DNA]</scope>
    <source>
        <strain evidence="2 3">DSM 41954</strain>
    </source>
</reference>
<reference evidence="1" key="1">
    <citation type="submission" date="2014-05" db="EMBL/GenBank/DDBJ databases">
        <authorList>
            <person name="Horn Fabian"/>
        </authorList>
    </citation>
    <scope>NUCLEOTIDE SEQUENCE</scope>
</reference>
<dbReference type="PANTHER" id="PTHR14136:SF17">
    <property type="entry name" value="BTB_POZ DOMAIN-CONTAINING PROTEIN KCTD9"/>
    <property type="match status" value="1"/>
</dbReference>
<keyword evidence="3" id="KW-1185">Reference proteome</keyword>
<dbReference type="Pfam" id="PF13599">
    <property type="entry name" value="Pentapeptide_4"/>
    <property type="match status" value="1"/>
</dbReference>
<dbReference type="EMBL" id="JAGGLR010000014">
    <property type="protein sequence ID" value="MBP2064250.1"/>
    <property type="molecule type" value="Genomic_DNA"/>
</dbReference>
<evidence type="ECO:0000313" key="1">
    <source>
        <dbReference type="EMBL" id="CDR17382.1"/>
    </source>
</evidence>
<evidence type="ECO:0000313" key="2">
    <source>
        <dbReference type="EMBL" id="MBP2064250.1"/>
    </source>
</evidence>